<dbReference type="AlphaFoldDB" id="A0A058ZWF8"/>
<accession>A0A058ZWF8</accession>
<organism evidence="1">
    <name type="scientific">Eucalyptus grandis</name>
    <name type="common">Flooded gum</name>
    <dbReference type="NCBI Taxonomy" id="71139"/>
    <lineage>
        <taxon>Eukaryota</taxon>
        <taxon>Viridiplantae</taxon>
        <taxon>Streptophyta</taxon>
        <taxon>Embryophyta</taxon>
        <taxon>Tracheophyta</taxon>
        <taxon>Spermatophyta</taxon>
        <taxon>Magnoliopsida</taxon>
        <taxon>eudicotyledons</taxon>
        <taxon>Gunneridae</taxon>
        <taxon>Pentapetalae</taxon>
        <taxon>rosids</taxon>
        <taxon>malvids</taxon>
        <taxon>Myrtales</taxon>
        <taxon>Myrtaceae</taxon>
        <taxon>Myrtoideae</taxon>
        <taxon>Eucalypteae</taxon>
        <taxon>Eucalyptus</taxon>
    </lineage>
</organism>
<proteinExistence type="predicted"/>
<dbReference type="EMBL" id="KK198763">
    <property type="protein sequence ID" value="KCW46107.1"/>
    <property type="molecule type" value="Genomic_DNA"/>
</dbReference>
<sequence>MLLLVFAYPLEGCNHPLLAAFIQSSSCTIAAIAEPLLLLRCNMPVASRALPLNRRAKLLRLCWRLTA</sequence>
<dbReference type="InParanoid" id="A0A058ZWF8"/>
<name>A0A058ZWF8_EUCGR</name>
<protein>
    <submittedName>
        <fullName evidence="1">Uncharacterized protein</fullName>
    </submittedName>
</protein>
<gene>
    <name evidence="1" type="ORF">EUGRSUZ_K00028</name>
</gene>
<evidence type="ECO:0000313" key="1">
    <source>
        <dbReference type="EMBL" id="KCW46107.1"/>
    </source>
</evidence>
<dbReference type="Gramene" id="KCW46107">
    <property type="protein sequence ID" value="KCW46107"/>
    <property type="gene ID" value="EUGRSUZ_K00028"/>
</dbReference>
<reference evidence="1" key="1">
    <citation type="submission" date="2013-07" db="EMBL/GenBank/DDBJ databases">
        <title>The genome of Eucalyptus grandis.</title>
        <authorList>
            <person name="Schmutz J."/>
            <person name="Hayes R."/>
            <person name="Myburg A."/>
            <person name="Tuskan G."/>
            <person name="Grattapaglia D."/>
            <person name="Rokhsar D.S."/>
        </authorList>
    </citation>
    <scope>NUCLEOTIDE SEQUENCE</scope>
    <source>
        <tissue evidence="1">Leaf extractions</tissue>
    </source>
</reference>